<dbReference type="GO" id="GO:0006508">
    <property type="term" value="P:proteolysis"/>
    <property type="evidence" value="ECO:0007669"/>
    <property type="project" value="InterPro"/>
</dbReference>
<comment type="similarity">
    <text evidence="1">Belongs to the peptidase S13 family.</text>
</comment>
<dbReference type="Gene3D" id="3.40.710.10">
    <property type="entry name" value="DD-peptidase/beta-lactamase superfamily"/>
    <property type="match status" value="2"/>
</dbReference>
<dbReference type="Gene3D" id="3.50.80.20">
    <property type="entry name" value="D-Ala-D-Ala carboxypeptidase C, peptidase S13"/>
    <property type="match status" value="1"/>
</dbReference>
<evidence type="ECO:0000256" key="2">
    <source>
        <dbReference type="ARBA" id="ARBA00022801"/>
    </source>
</evidence>
<feature type="region of interest" description="Disordered" evidence="3">
    <location>
        <begin position="21"/>
        <end position="41"/>
    </location>
</feature>
<dbReference type="SUPFAM" id="SSF56601">
    <property type="entry name" value="beta-lactamase/transpeptidase-like"/>
    <property type="match status" value="1"/>
</dbReference>
<sequence>MHRSLLFTTVICVVLTGETLRGSSGPVPASSPSRSQTGRAPLQAGLDRQLLQPRFRHAQWGVRVVDLRTGRILCQHGADQLFTPASLTKLFTAALALHQLGPEHQLQTTLYAERAPRPDGVLEGPLILTGQGDPGFRWDADAPEPLRSFDPLVQVVQKAGIRVIEGGLIAEETFLGGSKYGPGWSWEDLRHPYGAPLSDLNANENRVRLEVAPADEIGQPCRVRLIPPTDGLWLTNLTTTVAPGQNGRIQWTRPPGRPDLRITGSLLHGATTWTAEVAVEDPATLFLELFRRALEHQGIQVRGPNHVQVVGPGPIADRPSARAIPLGTVASAPVRELVRITLKQSHNLTASVLWAAALRPNPTAPTQSGSTPDTVLDRFFQSMGIATTEIYLEEGSGLSRNNLVTPGAVVRLLQSVHQHREFQVFQAALPVAGVDGTLAHRMRGTAAEGIVRAKTGTLRWAHGLAGYIFPEQGRPLAFCLILNRYRPNPADPSPQAELDRLAAWLADEAGRMSTP</sequence>
<dbReference type="Proteomes" id="UP000477311">
    <property type="component" value="Unassembled WGS sequence"/>
</dbReference>
<proteinExistence type="inferred from homology"/>
<accession>A0A6M1RXH6</accession>
<keyword evidence="4" id="KW-0645">Protease</keyword>
<dbReference type="PANTHER" id="PTHR30023:SF0">
    <property type="entry name" value="PENICILLIN-SENSITIVE CARBOXYPEPTIDASE A"/>
    <property type="match status" value="1"/>
</dbReference>
<keyword evidence="5" id="KW-1185">Reference proteome</keyword>
<dbReference type="PRINTS" id="PR00922">
    <property type="entry name" value="DADACBPTASE3"/>
</dbReference>
<dbReference type="NCBIfam" id="TIGR00666">
    <property type="entry name" value="PBP4"/>
    <property type="match status" value="1"/>
</dbReference>
<keyword evidence="2 4" id="KW-0378">Hydrolase</keyword>
<dbReference type="InterPro" id="IPR000667">
    <property type="entry name" value="Peptidase_S13"/>
</dbReference>
<protein>
    <submittedName>
        <fullName evidence="4">D-alanyl-D-alanine carboxypeptidase/D-alanyl-D-alanine-endopeptidase</fullName>
        <ecNumber evidence="4">3.4.16.4</ecNumber>
    </submittedName>
</protein>
<gene>
    <name evidence="4" type="primary">dacB</name>
    <name evidence="4" type="ORF">G4L39_00475</name>
</gene>
<dbReference type="EC" id="3.4.16.4" evidence="4"/>
<feature type="compositionally biased region" description="Low complexity" evidence="3">
    <location>
        <begin position="21"/>
        <end position="35"/>
    </location>
</feature>
<dbReference type="EMBL" id="JAAKYA010000004">
    <property type="protein sequence ID" value="NGO37880.1"/>
    <property type="molecule type" value="Genomic_DNA"/>
</dbReference>
<reference evidence="4 5" key="1">
    <citation type="submission" date="2020-02" db="EMBL/GenBank/DDBJ databases">
        <title>Draft genome sequence of Limisphaera ngatamarikiensis NGM72.4T, a thermophilic Verrucomicrobia grouped in subdivision 3.</title>
        <authorList>
            <person name="Carere C.R."/>
            <person name="Steen J."/>
            <person name="Hugenholtz P."/>
            <person name="Stott M.B."/>
        </authorList>
    </citation>
    <scope>NUCLEOTIDE SEQUENCE [LARGE SCALE GENOMIC DNA]</scope>
    <source>
        <strain evidence="4 5">NGM72.4</strain>
    </source>
</reference>
<dbReference type="Pfam" id="PF02113">
    <property type="entry name" value="Peptidase_S13"/>
    <property type="match status" value="1"/>
</dbReference>
<dbReference type="PANTHER" id="PTHR30023">
    <property type="entry name" value="D-ALANYL-D-ALANINE CARBOXYPEPTIDASE"/>
    <property type="match status" value="1"/>
</dbReference>
<name>A0A6M1RXH6_9BACT</name>
<evidence type="ECO:0000313" key="4">
    <source>
        <dbReference type="EMBL" id="NGO37880.1"/>
    </source>
</evidence>
<comment type="caution">
    <text evidence="4">The sequence shown here is derived from an EMBL/GenBank/DDBJ whole genome shotgun (WGS) entry which is preliminary data.</text>
</comment>
<keyword evidence="4" id="KW-0121">Carboxypeptidase</keyword>
<evidence type="ECO:0000256" key="3">
    <source>
        <dbReference type="SAM" id="MobiDB-lite"/>
    </source>
</evidence>
<dbReference type="RefSeq" id="WP_165105090.1">
    <property type="nucleotide sequence ID" value="NZ_JAAKYA010000004.1"/>
</dbReference>
<dbReference type="AlphaFoldDB" id="A0A6M1RXH6"/>
<evidence type="ECO:0000256" key="1">
    <source>
        <dbReference type="ARBA" id="ARBA00006096"/>
    </source>
</evidence>
<dbReference type="GO" id="GO:0000270">
    <property type="term" value="P:peptidoglycan metabolic process"/>
    <property type="evidence" value="ECO:0007669"/>
    <property type="project" value="TreeGrafter"/>
</dbReference>
<dbReference type="InterPro" id="IPR012338">
    <property type="entry name" value="Beta-lactam/transpept-like"/>
</dbReference>
<organism evidence="4 5">
    <name type="scientific">Limisphaera ngatamarikiensis</name>
    <dbReference type="NCBI Taxonomy" id="1324935"/>
    <lineage>
        <taxon>Bacteria</taxon>
        <taxon>Pseudomonadati</taxon>
        <taxon>Verrucomicrobiota</taxon>
        <taxon>Verrucomicrobiia</taxon>
        <taxon>Limisphaerales</taxon>
        <taxon>Limisphaeraceae</taxon>
        <taxon>Limisphaera</taxon>
    </lineage>
</organism>
<evidence type="ECO:0000313" key="5">
    <source>
        <dbReference type="Proteomes" id="UP000477311"/>
    </source>
</evidence>
<dbReference type="GO" id="GO:0009002">
    <property type="term" value="F:serine-type D-Ala-D-Ala carboxypeptidase activity"/>
    <property type="evidence" value="ECO:0007669"/>
    <property type="project" value="UniProtKB-EC"/>
</dbReference>